<organism evidence="1 2">
    <name type="scientific">Parasutterella excrementihominis</name>
    <dbReference type="NCBI Taxonomy" id="487175"/>
    <lineage>
        <taxon>Bacteria</taxon>
        <taxon>Pseudomonadati</taxon>
        <taxon>Pseudomonadota</taxon>
        <taxon>Betaproteobacteria</taxon>
        <taxon>Burkholderiales</taxon>
        <taxon>Sutterellaceae</taxon>
        <taxon>Parasutterella</taxon>
    </lineage>
</organism>
<dbReference type="InterPro" id="IPR007497">
    <property type="entry name" value="SIMPL/DUF541"/>
</dbReference>
<dbReference type="RefSeq" id="WP_118631799.1">
    <property type="nucleotide sequence ID" value="NZ_CANTVY010000013.1"/>
</dbReference>
<evidence type="ECO:0000313" key="2">
    <source>
        <dbReference type="Proteomes" id="UP000462362"/>
    </source>
</evidence>
<proteinExistence type="predicted"/>
<dbReference type="PANTHER" id="PTHR34387:SF2">
    <property type="entry name" value="SLR1258 PROTEIN"/>
    <property type="match status" value="1"/>
</dbReference>
<sequence length="248" mass="26547">MLRKIMTATVLAAAAMGVNAEDFYLKPAPKGMEMNLPVTVQKSFPNDKARIVFSTMSEAKDLATAQSEVNKTMAEAQQSVKDFSSIAKIRNGGYYTQPIYTNPKKGEAPVITGWRARQNIIVETEDVNGVASLVQVGQQAKLALENVSYSLSEEAKAAAQDQLSKDVIDALNKKAESIAVAMKVAPDALRIEKLNFNSFDFAPEGAVFAARAMGANAAFKTVETPVFEAGTSNLSMSVSAVLKTEGAE</sequence>
<dbReference type="Proteomes" id="UP000462362">
    <property type="component" value="Unassembled WGS sequence"/>
</dbReference>
<reference evidence="1 2" key="1">
    <citation type="journal article" date="2019" name="Nat. Med.">
        <title>A library of human gut bacterial isolates paired with longitudinal multiomics data enables mechanistic microbiome research.</title>
        <authorList>
            <person name="Poyet M."/>
            <person name="Groussin M."/>
            <person name="Gibbons S.M."/>
            <person name="Avila-Pacheco J."/>
            <person name="Jiang X."/>
            <person name="Kearney S.M."/>
            <person name="Perrotta A.R."/>
            <person name="Berdy B."/>
            <person name="Zhao S."/>
            <person name="Lieberman T.D."/>
            <person name="Swanson P.K."/>
            <person name="Smith M."/>
            <person name="Roesemann S."/>
            <person name="Alexander J.E."/>
            <person name="Rich S.A."/>
            <person name="Livny J."/>
            <person name="Vlamakis H."/>
            <person name="Clish C."/>
            <person name="Bullock K."/>
            <person name="Deik A."/>
            <person name="Scott J."/>
            <person name="Pierce K.A."/>
            <person name="Xavier R.J."/>
            <person name="Alm E.J."/>
        </authorList>
    </citation>
    <scope>NUCLEOTIDE SEQUENCE [LARGE SCALE GENOMIC DNA]</scope>
    <source>
        <strain evidence="1 2">BIOML-A2</strain>
    </source>
</reference>
<comment type="caution">
    <text evidence="1">The sequence shown here is derived from an EMBL/GenBank/DDBJ whole genome shotgun (WGS) entry which is preliminary data.</text>
</comment>
<dbReference type="AlphaFoldDB" id="A0A6I3S323"/>
<dbReference type="EMBL" id="WNCL01000007">
    <property type="protein sequence ID" value="MTU42749.1"/>
    <property type="molecule type" value="Genomic_DNA"/>
</dbReference>
<evidence type="ECO:0000313" key="1">
    <source>
        <dbReference type="EMBL" id="MTU42749.1"/>
    </source>
</evidence>
<dbReference type="Gene3D" id="3.30.110.170">
    <property type="entry name" value="Protein of unknown function (DUF541), domain 1"/>
    <property type="match status" value="1"/>
</dbReference>
<accession>A0A6I3S323</accession>
<name>A0A6I3S323_9BURK</name>
<dbReference type="InterPro" id="IPR052022">
    <property type="entry name" value="26kDa_periplasmic_antigen"/>
</dbReference>
<protein>
    <submittedName>
        <fullName evidence="1">DUF541 domain-containing protein</fullName>
    </submittedName>
</protein>
<dbReference type="Gene3D" id="3.30.70.2970">
    <property type="entry name" value="Protein of unknown function (DUF541), domain 2"/>
    <property type="match status" value="1"/>
</dbReference>
<dbReference type="PANTHER" id="PTHR34387">
    <property type="entry name" value="SLR1258 PROTEIN"/>
    <property type="match status" value="1"/>
</dbReference>
<dbReference type="Pfam" id="PF04402">
    <property type="entry name" value="SIMPL"/>
    <property type="match status" value="1"/>
</dbReference>
<dbReference type="GO" id="GO:0006974">
    <property type="term" value="P:DNA damage response"/>
    <property type="evidence" value="ECO:0007669"/>
    <property type="project" value="TreeGrafter"/>
</dbReference>
<gene>
    <name evidence="1" type="ORF">GMD42_03735</name>
</gene>